<evidence type="ECO:0000256" key="2">
    <source>
        <dbReference type="ARBA" id="ARBA00023125"/>
    </source>
</evidence>
<name>A0A0R2AXS0_9LACO</name>
<feature type="coiled-coil region" evidence="4">
    <location>
        <begin position="81"/>
        <end position="108"/>
    </location>
</feature>
<dbReference type="EMBL" id="AYZQ01000003">
    <property type="protein sequence ID" value="KRM71815.1"/>
    <property type="molecule type" value="Genomic_DNA"/>
</dbReference>
<feature type="domain" description="HTH merR-type" evidence="5">
    <location>
        <begin position="1"/>
        <end position="69"/>
    </location>
</feature>
<dbReference type="PATRIC" id="fig|1423727.3.peg.1495"/>
<protein>
    <submittedName>
        <fullName evidence="6">MerR family transcriptional regulator</fullName>
    </submittedName>
</protein>
<dbReference type="Gene3D" id="1.10.1660.10">
    <property type="match status" value="1"/>
</dbReference>
<evidence type="ECO:0000313" key="6">
    <source>
        <dbReference type="EMBL" id="KRM71815.1"/>
    </source>
</evidence>
<keyword evidence="1" id="KW-0805">Transcription regulation</keyword>
<keyword evidence="4" id="KW-0175">Coiled coil</keyword>
<dbReference type="PANTHER" id="PTHR30204">
    <property type="entry name" value="REDOX-CYCLING DRUG-SENSING TRANSCRIPTIONAL ACTIVATOR SOXR"/>
    <property type="match status" value="1"/>
</dbReference>
<dbReference type="Pfam" id="PF00376">
    <property type="entry name" value="MerR"/>
    <property type="match status" value="1"/>
</dbReference>
<dbReference type="STRING" id="1423727.FC34_GL001476"/>
<dbReference type="CDD" id="cd01109">
    <property type="entry name" value="HTH_YyaN"/>
    <property type="match status" value="1"/>
</dbReference>
<keyword evidence="3" id="KW-0804">Transcription</keyword>
<dbReference type="OrthoDB" id="9811174at2"/>
<dbReference type="RefSeq" id="WP_057894755.1">
    <property type="nucleotide sequence ID" value="NZ_AYZQ01000003.1"/>
</dbReference>
<dbReference type="SMART" id="SM00422">
    <property type="entry name" value="HTH_MERR"/>
    <property type="match status" value="1"/>
</dbReference>
<dbReference type="PANTHER" id="PTHR30204:SF98">
    <property type="entry name" value="HTH-TYPE TRANSCRIPTIONAL REGULATOR ADHR"/>
    <property type="match status" value="1"/>
</dbReference>
<dbReference type="Pfam" id="PF09278">
    <property type="entry name" value="MerR-DNA-bind"/>
    <property type="match status" value="1"/>
</dbReference>
<dbReference type="SUPFAM" id="SSF46955">
    <property type="entry name" value="Putative DNA-binding domain"/>
    <property type="match status" value="1"/>
</dbReference>
<dbReference type="InterPro" id="IPR047057">
    <property type="entry name" value="MerR_fam"/>
</dbReference>
<accession>A0A0R2AXS0</accession>
<proteinExistence type="predicted"/>
<comment type="caution">
    <text evidence="6">The sequence shown here is derived from an EMBL/GenBank/DDBJ whole genome shotgun (WGS) entry which is preliminary data.</text>
</comment>
<evidence type="ECO:0000259" key="5">
    <source>
        <dbReference type="PROSITE" id="PS50937"/>
    </source>
</evidence>
<dbReference type="PROSITE" id="PS50937">
    <property type="entry name" value="HTH_MERR_2"/>
    <property type="match status" value="1"/>
</dbReference>
<dbReference type="InterPro" id="IPR009061">
    <property type="entry name" value="DNA-bd_dom_put_sf"/>
</dbReference>
<dbReference type="InterPro" id="IPR015358">
    <property type="entry name" value="Tscrpt_reg_MerR_DNA-bd"/>
</dbReference>
<organism evidence="6 7">
    <name type="scientific">Lacticaseibacillus brantae DSM 23927</name>
    <dbReference type="NCBI Taxonomy" id="1423727"/>
    <lineage>
        <taxon>Bacteria</taxon>
        <taxon>Bacillati</taxon>
        <taxon>Bacillota</taxon>
        <taxon>Bacilli</taxon>
        <taxon>Lactobacillales</taxon>
        <taxon>Lactobacillaceae</taxon>
        <taxon>Lacticaseibacillus</taxon>
    </lineage>
</organism>
<dbReference type="InterPro" id="IPR000551">
    <property type="entry name" value="MerR-type_HTH_dom"/>
</dbReference>
<keyword evidence="7" id="KW-1185">Reference proteome</keyword>
<dbReference type="AlphaFoldDB" id="A0A0R2AXS0"/>
<evidence type="ECO:0000256" key="3">
    <source>
        <dbReference type="ARBA" id="ARBA00023163"/>
    </source>
</evidence>
<dbReference type="GO" id="GO:0003677">
    <property type="term" value="F:DNA binding"/>
    <property type="evidence" value="ECO:0007669"/>
    <property type="project" value="UniProtKB-KW"/>
</dbReference>
<reference evidence="6 7" key="1">
    <citation type="journal article" date="2015" name="Genome Announc.">
        <title>Expanding the biotechnology potential of lactobacilli through comparative genomics of 213 strains and associated genera.</title>
        <authorList>
            <person name="Sun Z."/>
            <person name="Harris H.M."/>
            <person name="McCann A."/>
            <person name="Guo C."/>
            <person name="Argimon S."/>
            <person name="Zhang W."/>
            <person name="Yang X."/>
            <person name="Jeffery I.B."/>
            <person name="Cooney J.C."/>
            <person name="Kagawa T.F."/>
            <person name="Liu W."/>
            <person name="Song Y."/>
            <person name="Salvetti E."/>
            <person name="Wrobel A."/>
            <person name="Rasinkangas P."/>
            <person name="Parkhill J."/>
            <person name="Rea M.C."/>
            <person name="O'Sullivan O."/>
            <person name="Ritari J."/>
            <person name="Douillard F.P."/>
            <person name="Paul Ross R."/>
            <person name="Yang R."/>
            <person name="Briner A.E."/>
            <person name="Felis G.E."/>
            <person name="de Vos W.M."/>
            <person name="Barrangou R."/>
            <person name="Klaenhammer T.R."/>
            <person name="Caufield P.W."/>
            <person name="Cui Y."/>
            <person name="Zhang H."/>
            <person name="O'Toole P.W."/>
        </authorList>
    </citation>
    <scope>NUCLEOTIDE SEQUENCE [LARGE SCALE GENOMIC DNA]</scope>
    <source>
        <strain evidence="6 7">DSM 23927</strain>
    </source>
</reference>
<sequence>MNIKTVAETLDMTIDTIRYYERIGVVPPVPRDKNGYRDYQIGDINQLFIAKALRNAGLSIESMVEFADLEQTPGEVHAAQKELLQDQLDKLNQKLKEIERTRDLMQYKVETFDERAANRNKQDLNVEKLWEKYSL</sequence>
<dbReference type="GO" id="GO:0003700">
    <property type="term" value="F:DNA-binding transcription factor activity"/>
    <property type="evidence" value="ECO:0007669"/>
    <property type="project" value="InterPro"/>
</dbReference>
<evidence type="ECO:0000313" key="7">
    <source>
        <dbReference type="Proteomes" id="UP000051672"/>
    </source>
</evidence>
<gene>
    <name evidence="6" type="ORF">FC34_GL001476</name>
</gene>
<dbReference type="Proteomes" id="UP000051672">
    <property type="component" value="Unassembled WGS sequence"/>
</dbReference>
<keyword evidence="2" id="KW-0238">DNA-binding</keyword>
<evidence type="ECO:0000256" key="1">
    <source>
        <dbReference type="ARBA" id="ARBA00023015"/>
    </source>
</evidence>
<evidence type="ECO:0000256" key="4">
    <source>
        <dbReference type="SAM" id="Coils"/>
    </source>
</evidence>